<evidence type="ECO:0000313" key="1">
    <source>
        <dbReference type="EMBL" id="TCO51950.1"/>
    </source>
</evidence>
<name>A0A4V2S5F7_9ACTN</name>
<reference evidence="1 2" key="1">
    <citation type="journal article" date="2015" name="Stand. Genomic Sci.">
        <title>Genomic Encyclopedia of Bacterial and Archaeal Type Strains, Phase III: the genomes of soil and plant-associated and newly described type strains.</title>
        <authorList>
            <person name="Whitman W.B."/>
            <person name="Woyke T."/>
            <person name="Klenk H.P."/>
            <person name="Zhou Y."/>
            <person name="Lilburn T.G."/>
            <person name="Beck B.J."/>
            <person name="De Vos P."/>
            <person name="Vandamme P."/>
            <person name="Eisen J.A."/>
            <person name="Garrity G."/>
            <person name="Hugenholtz P."/>
            <person name="Kyrpides N.C."/>
        </authorList>
    </citation>
    <scope>NUCLEOTIDE SEQUENCE [LARGE SCALE GENOMIC DNA]</scope>
    <source>
        <strain evidence="1 2">VKM Ac-2541</strain>
    </source>
</reference>
<proteinExistence type="predicted"/>
<keyword evidence="2" id="KW-1185">Reference proteome</keyword>
<evidence type="ECO:0000313" key="2">
    <source>
        <dbReference type="Proteomes" id="UP000295573"/>
    </source>
</evidence>
<dbReference type="AlphaFoldDB" id="A0A4V2S5F7"/>
<dbReference type="Proteomes" id="UP000295573">
    <property type="component" value="Unassembled WGS sequence"/>
</dbReference>
<sequence length="319" mass="35664">MAGRGEEFVDVRRRQAGAFTRTQALAHGITDEVLQRRCRARQIQRVYGGVYVDFTGPLPWETKVWAAWLAYGPEAALTGQTALRWYGVDGEWRSDVIYLAVPHVRRVGRRTGIAVTRHRDLPAQLHGFREPPIVRLEVALLMSASSAVDVSRRAAVVLDACRQRRTTPERLLTELDSLTNLPARRELRRILLDAADGVQSFLEQVYVRRVERRHGLPSASRQVRVESGQRHVIYRDNEYLPYGLVVELDGRAGHSDSLSQWRDMSRDNAAALGGKLTLRFGYQLVSQPCVAAAQVAAALRLRGWSGHPHACSATCAVAV</sequence>
<protein>
    <submittedName>
        <fullName evidence="1">Uncharacterized protein</fullName>
    </submittedName>
</protein>
<accession>A0A4V2S5F7</accession>
<comment type="caution">
    <text evidence="1">The sequence shown here is derived from an EMBL/GenBank/DDBJ whole genome shotgun (WGS) entry which is preliminary data.</text>
</comment>
<gene>
    <name evidence="1" type="ORF">EV646_101946</name>
</gene>
<dbReference type="EMBL" id="SLWR01000001">
    <property type="protein sequence ID" value="TCO51950.1"/>
    <property type="molecule type" value="Genomic_DNA"/>
</dbReference>
<organism evidence="1 2">
    <name type="scientific">Kribbella antiqua</name>
    <dbReference type="NCBI Taxonomy" id="2512217"/>
    <lineage>
        <taxon>Bacteria</taxon>
        <taxon>Bacillati</taxon>
        <taxon>Actinomycetota</taxon>
        <taxon>Actinomycetes</taxon>
        <taxon>Propionibacteriales</taxon>
        <taxon>Kribbellaceae</taxon>
        <taxon>Kribbella</taxon>
    </lineage>
</organism>